<organism evidence="2 3">
    <name type="scientific">Kibdelosporangium aridum</name>
    <dbReference type="NCBI Taxonomy" id="2030"/>
    <lineage>
        <taxon>Bacteria</taxon>
        <taxon>Bacillati</taxon>
        <taxon>Actinomycetota</taxon>
        <taxon>Actinomycetes</taxon>
        <taxon>Pseudonocardiales</taxon>
        <taxon>Pseudonocardiaceae</taxon>
        <taxon>Kibdelosporangium</taxon>
    </lineage>
</organism>
<name>A0A1Y5XHM0_KIBAR</name>
<sequence length="117" mass="12311">MDQSPGVRMVQSGSGASGATFRLLRHFATVQPVAEEGAKLGQPPHPIDPRELRVSDAEREHVAGLLNKALARGLIDLDGFAERLGAALAAKTRAELNTVVIDLPGVVVRNAPNGRGD</sequence>
<accession>A0A1Y5XHM0</accession>
<evidence type="ECO:0000313" key="2">
    <source>
        <dbReference type="EMBL" id="SMC95190.1"/>
    </source>
</evidence>
<dbReference type="Pfam" id="PF08044">
    <property type="entry name" value="DUF1707"/>
    <property type="match status" value="1"/>
</dbReference>
<gene>
    <name evidence="2" type="ORF">SAMN05661093_03119</name>
</gene>
<dbReference type="PANTHER" id="PTHR40763:SF4">
    <property type="entry name" value="DUF1707 DOMAIN-CONTAINING PROTEIN"/>
    <property type="match status" value="1"/>
</dbReference>
<dbReference type="InterPro" id="IPR012551">
    <property type="entry name" value="DUF1707_SHOCT-like"/>
</dbReference>
<dbReference type="AlphaFoldDB" id="A0A1Y5XHM0"/>
<dbReference type="PANTHER" id="PTHR40763">
    <property type="entry name" value="MEMBRANE PROTEIN-RELATED"/>
    <property type="match status" value="1"/>
</dbReference>
<feature type="domain" description="DUF1707" evidence="1">
    <location>
        <begin position="52"/>
        <end position="104"/>
    </location>
</feature>
<evidence type="ECO:0000259" key="1">
    <source>
        <dbReference type="Pfam" id="PF08044"/>
    </source>
</evidence>
<evidence type="ECO:0000313" key="3">
    <source>
        <dbReference type="Proteomes" id="UP000192674"/>
    </source>
</evidence>
<dbReference type="Proteomes" id="UP000192674">
    <property type="component" value="Unassembled WGS sequence"/>
</dbReference>
<proteinExistence type="predicted"/>
<protein>
    <recommendedName>
        <fullName evidence="1">DUF1707 domain-containing protein</fullName>
    </recommendedName>
</protein>
<reference evidence="2 3" key="1">
    <citation type="submission" date="2017-04" db="EMBL/GenBank/DDBJ databases">
        <authorList>
            <person name="Afonso C.L."/>
            <person name="Miller P.J."/>
            <person name="Scott M.A."/>
            <person name="Spackman E."/>
            <person name="Goraichik I."/>
            <person name="Dimitrov K.M."/>
            <person name="Suarez D.L."/>
            <person name="Swayne D.E."/>
        </authorList>
    </citation>
    <scope>NUCLEOTIDE SEQUENCE [LARGE SCALE GENOMIC DNA]</scope>
    <source>
        <strain evidence="2 3">DSM 43828</strain>
    </source>
</reference>
<dbReference type="EMBL" id="FWXV01000002">
    <property type="protein sequence ID" value="SMC95190.1"/>
    <property type="molecule type" value="Genomic_DNA"/>
</dbReference>
<keyword evidence="3" id="KW-1185">Reference proteome</keyword>